<feature type="transmembrane region" description="Helical" evidence="7">
    <location>
        <begin position="99"/>
        <end position="116"/>
    </location>
</feature>
<feature type="transmembrane region" description="Helical" evidence="7">
    <location>
        <begin position="180"/>
        <end position="197"/>
    </location>
</feature>
<keyword evidence="3 7" id="KW-0812">Transmembrane</keyword>
<feature type="transmembrane region" description="Helical" evidence="7">
    <location>
        <begin position="12"/>
        <end position="32"/>
    </location>
</feature>
<reference evidence="9 10" key="1">
    <citation type="submission" date="2021-03" db="EMBL/GenBank/DDBJ databases">
        <title>Genomic Encyclopedia of Type Strains, Phase IV (KMG-IV): sequencing the most valuable type-strain genomes for metagenomic binning, comparative biology and taxonomic classification.</title>
        <authorList>
            <person name="Goeker M."/>
        </authorList>
    </citation>
    <scope>NUCLEOTIDE SEQUENCE [LARGE SCALE GENOMIC DNA]</scope>
    <source>
        <strain evidence="9 10">DSM 26048</strain>
    </source>
</reference>
<dbReference type="SUPFAM" id="SSF144091">
    <property type="entry name" value="Rhomboid-like"/>
    <property type="match status" value="1"/>
</dbReference>
<organism evidence="9 10">
    <name type="scientific">Paenibacillus eucommiae</name>
    <dbReference type="NCBI Taxonomy" id="1355755"/>
    <lineage>
        <taxon>Bacteria</taxon>
        <taxon>Bacillati</taxon>
        <taxon>Bacillota</taxon>
        <taxon>Bacilli</taxon>
        <taxon>Bacillales</taxon>
        <taxon>Paenibacillaceae</taxon>
        <taxon>Paenibacillus</taxon>
    </lineage>
</organism>
<keyword evidence="9" id="KW-0645">Protease</keyword>
<dbReference type="Pfam" id="PF01694">
    <property type="entry name" value="Rhomboid"/>
    <property type="match status" value="1"/>
</dbReference>
<evidence type="ECO:0000256" key="6">
    <source>
        <dbReference type="ARBA" id="ARBA00023136"/>
    </source>
</evidence>
<comment type="similarity">
    <text evidence="2">Belongs to the peptidase S54 family.</text>
</comment>
<dbReference type="EMBL" id="JAGGLB010000004">
    <property type="protein sequence ID" value="MBP1990350.1"/>
    <property type="molecule type" value="Genomic_DNA"/>
</dbReference>
<dbReference type="Gene3D" id="1.20.1540.10">
    <property type="entry name" value="Rhomboid-like"/>
    <property type="match status" value="1"/>
</dbReference>
<comment type="caution">
    <text evidence="9">The sequence shown here is derived from an EMBL/GenBank/DDBJ whole genome shotgun (WGS) entry which is preliminary data.</text>
</comment>
<dbReference type="PANTHER" id="PTHR43731:SF14">
    <property type="entry name" value="PRESENILIN-ASSOCIATED RHOMBOID-LIKE PROTEIN, MITOCHONDRIAL"/>
    <property type="match status" value="1"/>
</dbReference>
<evidence type="ECO:0000256" key="2">
    <source>
        <dbReference type="ARBA" id="ARBA00009045"/>
    </source>
</evidence>
<dbReference type="InterPro" id="IPR022764">
    <property type="entry name" value="Peptidase_S54_rhomboid_dom"/>
</dbReference>
<feature type="transmembrane region" description="Helical" evidence="7">
    <location>
        <begin position="156"/>
        <end position="174"/>
    </location>
</feature>
<protein>
    <submittedName>
        <fullName evidence="9">Membrane associated rhomboid family serine protease</fullName>
    </submittedName>
</protein>
<name>A0ABS4IS29_9BACL</name>
<evidence type="ECO:0000256" key="3">
    <source>
        <dbReference type="ARBA" id="ARBA00022692"/>
    </source>
</evidence>
<dbReference type="GO" id="GO:0006508">
    <property type="term" value="P:proteolysis"/>
    <property type="evidence" value="ECO:0007669"/>
    <property type="project" value="UniProtKB-KW"/>
</dbReference>
<evidence type="ECO:0000256" key="7">
    <source>
        <dbReference type="SAM" id="Phobius"/>
    </source>
</evidence>
<gene>
    <name evidence="9" type="ORF">J2Z66_001948</name>
</gene>
<feature type="domain" description="Peptidase S54 rhomboid" evidence="8">
    <location>
        <begin position="58"/>
        <end position="194"/>
    </location>
</feature>
<dbReference type="PANTHER" id="PTHR43731">
    <property type="entry name" value="RHOMBOID PROTEASE"/>
    <property type="match status" value="1"/>
</dbReference>
<keyword evidence="10" id="KW-1185">Reference proteome</keyword>
<evidence type="ECO:0000313" key="9">
    <source>
        <dbReference type="EMBL" id="MBP1990350.1"/>
    </source>
</evidence>
<evidence type="ECO:0000256" key="1">
    <source>
        <dbReference type="ARBA" id="ARBA00004141"/>
    </source>
</evidence>
<feature type="transmembrane region" description="Helical" evidence="7">
    <location>
        <begin position="60"/>
        <end position="87"/>
    </location>
</feature>
<keyword evidence="5 7" id="KW-1133">Transmembrane helix</keyword>
<dbReference type="Proteomes" id="UP001519287">
    <property type="component" value="Unassembled WGS sequence"/>
</dbReference>
<proteinExistence type="inferred from homology"/>
<evidence type="ECO:0000313" key="10">
    <source>
        <dbReference type="Proteomes" id="UP001519287"/>
    </source>
</evidence>
<dbReference type="InterPro" id="IPR050925">
    <property type="entry name" value="Rhomboid_protease_S54"/>
</dbReference>
<comment type="subcellular location">
    <subcellularLocation>
        <location evidence="1">Membrane</location>
        <topology evidence="1">Multi-pass membrane protein</topology>
    </subcellularLocation>
</comment>
<dbReference type="GO" id="GO:0008233">
    <property type="term" value="F:peptidase activity"/>
    <property type="evidence" value="ECO:0007669"/>
    <property type="project" value="UniProtKB-KW"/>
</dbReference>
<keyword evidence="4" id="KW-0378">Hydrolase</keyword>
<evidence type="ECO:0000256" key="5">
    <source>
        <dbReference type="ARBA" id="ARBA00022989"/>
    </source>
</evidence>
<dbReference type="InterPro" id="IPR035952">
    <property type="entry name" value="Rhomboid-like_sf"/>
</dbReference>
<evidence type="ECO:0000256" key="4">
    <source>
        <dbReference type="ARBA" id="ARBA00022801"/>
    </source>
</evidence>
<evidence type="ECO:0000259" key="8">
    <source>
        <dbReference type="Pfam" id="PF01694"/>
    </source>
</evidence>
<keyword evidence="6 7" id="KW-0472">Membrane</keyword>
<feature type="transmembrane region" description="Helical" evidence="7">
    <location>
        <begin position="122"/>
        <end position="144"/>
    </location>
</feature>
<dbReference type="RefSeq" id="WP_312894469.1">
    <property type="nucleotide sequence ID" value="NZ_JAGGLB010000004.1"/>
</dbReference>
<sequence>MFVRTESFKQYIRLYPITSLLILANIVMLILMEISGSSQESITLLKFGALFDLPDIQPEAWRYVSAIFLHIGVTHLLFNCFALCVFAPPLELMLGKWRYALLYVVCGIFGNLMSQWMHKDYFVSAGASGAIFGIYGAYLFLALFRKDIIDSQTKKTIATIIGVGFISSIVVPNVDLYAHLGGFIGGLVVMALISLSIRRRYRKRMEAEQRFS</sequence>
<accession>A0ABS4IS29</accession>